<dbReference type="PANTHER" id="PTHR24020">
    <property type="entry name" value="COLLAGEN ALPHA"/>
    <property type="match status" value="1"/>
</dbReference>
<dbReference type="CDD" id="cd00037">
    <property type="entry name" value="CLECT"/>
    <property type="match status" value="1"/>
</dbReference>
<dbReference type="SMART" id="SM00034">
    <property type="entry name" value="CLECT"/>
    <property type="match status" value="1"/>
</dbReference>
<dbReference type="GeneID" id="106173488"/>
<dbReference type="PROSITE" id="PS50234">
    <property type="entry name" value="VWFA"/>
    <property type="match status" value="1"/>
</dbReference>
<dbReference type="SMART" id="SM00327">
    <property type="entry name" value="VWA"/>
    <property type="match status" value="1"/>
</dbReference>
<keyword evidence="1" id="KW-0732">Signal</keyword>
<evidence type="ECO:0000313" key="4">
    <source>
        <dbReference type="Proteomes" id="UP000085678"/>
    </source>
</evidence>
<feature type="chain" id="PRO_5015175846" evidence="1">
    <location>
        <begin position="19"/>
        <end position="407"/>
    </location>
</feature>
<dbReference type="SUPFAM" id="SSF53300">
    <property type="entry name" value="vWA-like"/>
    <property type="match status" value="1"/>
</dbReference>
<dbReference type="AlphaFoldDB" id="A0A1S3JI67"/>
<protein>
    <submittedName>
        <fullName evidence="5">Collagen alpha-4(VI) chain-like</fullName>
    </submittedName>
</protein>
<evidence type="ECO:0000313" key="5">
    <source>
        <dbReference type="RefSeq" id="XP_013410082.2"/>
    </source>
</evidence>
<feature type="domain" description="C-type lectin" evidence="2">
    <location>
        <begin position="289"/>
        <end position="404"/>
    </location>
</feature>
<dbReference type="InterPro" id="IPR036465">
    <property type="entry name" value="vWFA_dom_sf"/>
</dbReference>
<proteinExistence type="predicted"/>
<feature type="signal peptide" evidence="1">
    <location>
        <begin position="1"/>
        <end position="18"/>
    </location>
</feature>
<evidence type="ECO:0000259" key="3">
    <source>
        <dbReference type="PROSITE" id="PS50234"/>
    </source>
</evidence>
<sequence>MRMSWVLTVVLFSAFALAKKTEPRSVKGELVICSENDAVDLVFLLDASKSVGFKNYGRVVGFVQDFVNVYEIGPGHTRIGLVYFSVKATKYMGLADFSEKQAILDHIGLMSEKTFKNELGGRTNTSGGLAVVHSVFHASPRTETDAKMVILISDGKPNSDKELTVPNADKLKADGIQIMTIGVGNSIRRDNLELIASEPFDSYVFITKNFNDLISKTQELIATACKNVEYLKCPPHERSMQILAEQHAAIDEAIADLQNAKDLLWELDHRCNVNPCPSCFVRNDDFKSCYIFVAETVSWADADRLCARLYGARLASLNSEEEFNYIKGEPFNDSGVASSGIDKWWISGNDLMERGTLMWAGDGHSVKVDVTGDPDTGRCVFLDGAQNLRMTRGACGVAHGFVCERGF</sequence>
<name>A0A1S3JI67_LINAN</name>
<dbReference type="PROSITE" id="PS50041">
    <property type="entry name" value="C_TYPE_LECTIN_2"/>
    <property type="match status" value="1"/>
</dbReference>
<dbReference type="InterPro" id="IPR016186">
    <property type="entry name" value="C-type_lectin-like/link_sf"/>
</dbReference>
<dbReference type="KEGG" id="lak:106173488"/>
<dbReference type="Gene3D" id="3.10.100.10">
    <property type="entry name" value="Mannose-Binding Protein A, subunit A"/>
    <property type="match status" value="1"/>
</dbReference>
<dbReference type="SUPFAM" id="SSF56436">
    <property type="entry name" value="C-type lectin-like"/>
    <property type="match status" value="1"/>
</dbReference>
<dbReference type="InterPro" id="IPR002035">
    <property type="entry name" value="VWF_A"/>
</dbReference>
<dbReference type="Proteomes" id="UP000085678">
    <property type="component" value="Unplaced"/>
</dbReference>
<evidence type="ECO:0000256" key="1">
    <source>
        <dbReference type="SAM" id="SignalP"/>
    </source>
</evidence>
<dbReference type="Gene3D" id="3.40.50.410">
    <property type="entry name" value="von Willebrand factor, type A domain"/>
    <property type="match status" value="1"/>
</dbReference>
<dbReference type="OrthoDB" id="6132182at2759"/>
<dbReference type="InterPro" id="IPR016187">
    <property type="entry name" value="CTDL_fold"/>
</dbReference>
<feature type="domain" description="VWFA" evidence="3">
    <location>
        <begin position="40"/>
        <end position="221"/>
    </location>
</feature>
<dbReference type="InterPro" id="IPR001304">
    <property type="entry name" value="C-type_lectin-like"/>
</dbReference>
<accession>A0A1S3JI67</accession>
<gene>
    <name evidence="5" type="primary">LOC106173488</name>
</gene>
<organism evidence="4 5">
    <name type="scientific">Lingula anatina</name>
    <name type="common">Brachiopod</name>
    <name type="synonym">Lingula unguis</name>
    <dbReference type="NCBI Taxonomy" id="7574"/>
    <lineage>
        <taxon>Eukaryota</taxon>
        <taxon>Metazoa</taxon>
        <taxon>Spiralia</taxon>
        <taxon>Lophotrochozoa</taxon>
        <taxon>Brachiopoda</taxon>
        <taxon>Linguliformea</taxon>
        <taxon>Lingulata</taxon>
        <taxon>Lingulida</taxon>
        <taxon>Linguloidea</taxon>
        <taxon>Lingulidae</taxon>
        <taxon>Lingula</taxon>
    </lineage>
</organism>
<dbReference type="RefSeq" id="XP_013410082.2">
    <property type="nucleotide sequence ID" value="XM_013554628.2"/>
</dbReference>
<dbReference type="CDD" id="cd01450">
    <property type="entry name" value="vWFA_subfamily_ECM"/>
    <property type="match status" value="1"/>
</dbReference>
<evidence type="ECO:0000259" key="2">
    <source>
        <dbReference type="PROSITE" id="PS50041"/>
    </source>
</evidence>
<dbReference type="InterPro" id="IPR050525">
    <property type="entry name" value="ECM_Assembly_Org"/>
</dbReference>
<keyword evidence="4" id="KW-1185">Reference proteome</keyword>
<dbReference type="PANTHER" id="PTHR24020:SF20">
    <property type="entry name" value="PH DOMAIN-CONTAINING PROTEIN"/>
    <property type="match status" value="1"/>
</dbReference>
<dbReference type="Pfam" id="PF00092">
    <property type="entry name" value="VWA"/>
    <property type="match status" value="1"/>
</dbReference>
<dbReference type="Pfam" id="PF00059">
    <property type="entry name" value="Lectin_C"/>
    <property type="match status" value="1"/>
</dbReference>
<dbReference type="PRINTS" id="PR00453">
    <property type="entry name" value="VWFADOMAIN"/>
</dbReference>
<reference evidence="5" key="1">
    <citation type="submission" date="2025-08" db="UniProtKB">
        <authorList>
            <consortium name="RefSeq"/>
        </authorList>
    </citation>
    <scope>IDENTIFICATION</scope>
    <source>
        <tissue evidence="5">Gonads</tissue>
    </source>
</reference>
<dbReference type="STRING" id="7574.A0A1S3JI67"/>
<dbReference type="InParanoid" id="A0A1S3JI67"/>